<reference evidence="2" key="1">
    <citation type="submission" date="2023-06" db="EMBL/GenBank/DDBJ databases">
        <authorList>
            <consortium name="Lawrence Berkeley National Laboratory"/>
            <person name="Ahrendt S."/>
            <person name="Sahu N."/>
            <person name="Indic B."/>
            <person name="Wong-Bajracharya J."/>
            <person name="Merenyi Z."/>
            <person name="Ke H.-M."/>
            <person name="Monk M."/>
            <person name="Kocsube S."/>
            <person name="Drula E."/>
            <person name="Lipzen A."/>
            <person name="Balint B."/>
            <person name="Henrissat B."/>
            <person name="Andreopoulos B."/>
            <person name="Martin F.M."/>
            <person name="Harder C.B."/>
            <person name="Rigling D."/>
            <person name="Ford K.L."/>
            <person name="Foster G.D."/>
            <person name="Pangilinan J."/>
            <person name="Papanicolaou A."/>
            <person name="Barry K."/>
            <person name="LaButti K."/>
            <person name="Viragh M."/>
            <person name="Koriabine M."/>
            <person name="Yan M."/>
            <person name="Riley R."/>
            <person name="Champramary S."/>
            <person name="Plett K.L."/>
            <person name="Tsai I.J."/>
            <person name="Slot J."/>
            <person name="Sipos G."/>
            <person name="Plett J."/>
            <person name="Nagy L.G."/>
            <person name="Grigoriev I.V."/>
        </authorList>
    </citation>
    <scope>NUCLEOTIDE SEQUENCE</scope>
    <source>
        <strain evidence="2">CCBAS 213</strain>
    </source>
</reference>
<evidence type="ECO:0000313" key="3">
    <source>
        <dbReference type="Proteomes" id="UP001175211"/>
    </source>
</evidence>
<name>A0AA39MR20_ARMTA</name>
<accession>A0AA39MR20</accession>
<dbReference type="Proteomes" id="UP001175211">
    <property type="component" value="Unassembled WGS sequence"/>
</dbReference>
<comment type="caution">
    <text evidence="2">The sequence shown here is derived from an EMBL/GenBank/DDBJ whole genome shotgun (WGS) entry which is preliminary data.</text>
</comment>
<gene>
    <name evidence="2" type="ORF">EV420DRAFT_1649374</name>
</gene>
<dbReference type="AlphaFoldDB" id="A0AA39MR20"/>
<feature type="region of interest" description="Disordered" evidence="1">
    <location>
        <begin position="1"/>
        <end position="22"/>
    </location>
</feature>
<feature type="compositionally biased region" description="Low complexity" evidence="1">
    <location>
        <begin position="1"/>
        <end position="20"/>
    </location>
</feature>
<sequence length="111" mass="12846">MTSGSDSLSRSNSESAASSAPEEHLISVDYYNWGLRIFAARPKIPLEIFDPSVDRSIRDAREKEYAAEAEAAMKEVLAEYKIWLEEHDHELWEWYMSCRGDEEPDLTFEEL</sequence>
<keyword evidence="3" id="KW-1185">Reference proteome</keyword>
<dbReference type="EMBL" id="JAUEPS010000060">
    <property type="protein sequence ID" value="KAK0443088.1"/>
    <property type="molecule type" value="Genomic_DNA"/>
</dbReference>
<organism evidence="2 3">
    <name type="scientific">Armillaria tabescens</name>
    <name type="common">Ringless honey mushroom</name>
    <name type="synonym">Agaricus tabescens</name>
    <dbReference type="NCBI Taxonomy" id="1929756"/>
    <lineage>
        <taxon>Eukaryota</taxon>
        <taxon>Fungi</taxon>
        <taxon>Dikarya</taxon>
        <taxon>Basidiomycota</taxon>
        <taxon>Agaricomycotina</taxon>
        <taxon>Agaricomycetes</taxon>
        <taxon>Agaricomycetidae</taxon>
        <taxon>Agaricales</taxon>
        <taxon>Marasmiineae</taxon>
        <taxon>Physalacriaceae</taxon>
        <taxon>Desarmillaria</taxon>
    </lineage>
</organism>
<protein>
    <submittedName>
        <fullName evidence="2">Uncharacterized protein</fullName>
    </submittedName>
</protein>
<evidence type="ECO:0000313" key="2">
    <source>
        <dbReference type="EMBL" id="KAK0443088.1"/>
    </source>
</evidence>
<evidence type="ECO:0000256" key="1">
    <source>
        <dbReference type="SAM" id="MobiDB-lite"/>
    </source>
</evidence>
<dbReference type="GeneID" id="85361848"/>
<proteinExistence type="predicted"/>
<dbReference type="RefSeq" id="XP_060324582.1">
    <property type="nucleotide sequence ID" value="XM_060478300.1"/>
</dbReference>